<evidence type="ECO:0000313" key="3">
    <source>
        <dbReference type="Proteomes" id="UP000070633"/>
    </source>
</evidence>
<accession>A0ABR5TK59</accession>
<protein>
    <recommendedName>
        <fullName evidence="1">Transposase IS4-like domain-containing protein</fullName>
    </recommendedName>
</protein>
<dbReference type="PANTHER" id="PTHR34631:SF3">
    <property type="entry name" value="ISSOD12 TRANSPOSASE TNPA_ISSOD12"/>
    <property type="match status" value="1"/>
</dbReference>
<name>A0ABR5TK59_9EURY</name>
<dbReference type="EMBL" id="LHYI01000001">
    <property type="protein sequence ID" value="KXB08979.1"/>
    <property type="molecule type" value="Genomic_DNA"/>
</dbReference>
<proteinExistence type="predicted"/>
<keyword evidence="3" id="KW-1185">Reference proteome</keyword>
<sequence>MRRVKNFPGGDFMNSNHHKRVNPKVYSSVNRDLDRLFMSHLGDLLRTMETPWTPDPRGNPHPPQSVIGALILKIYYSASYDEIEARLKGMKELFCNTFDTDRIPTHSVIHRGMKNTSTKFLRNLLEKTIQKVEEDRRTAIDSSGFHTRSSSKWYDIRIGKENQKKDYLKLHLLVDVDSGQLLDVRMTRSKKHDSPVGKAMLKKNWGIATVSGDKAYFSRKACTIAAAKNADPYFKPKENATHQSKGHPAYARMMRDREKNPEDWNESYHVRSFVESVFSSIKKRFGKALSSIKQRLKKRELLLKALCYNIKEALYNLKASELGTSRWIKR</sequence>
<reference evidence="2 3" key="1">
    <citation type="journal article" date="2016" name="Sci. Rep.">
        <title>Metabolic traits of an uncultured archaeal lineage -MSBL1- from brine pools of the Red Sea.</title>
        <authorList>
            <person name="Mwirichia R."/>
            <person name="Alam I."/>
            <person name="Rashid M."/>
            <person name="Vinu M."/>
            <person name="Ba-Alawi W."/>
            <person name="Anthony Kamau A."/>
            <person name="Kamanda Ngugi D."/>
            <person name="Goker M."/>
            <person name="Klenk H.P."/>
            <person name="Bajic V."/>
            <person name="Stingl U."/>
        </authorList>
    </citation>
    <scope>NUCLEOTIDE SEQUENCE [LARGE SCALE GENOMIC DNA]</scope>
    <source>
        <strain evidence="2">SCGC-AAA382M17</strain>
    </source>
</reference>
<feature type="domain" description="Transposase IS4-like" evidence="1">
    <location>
        <begin position="135"/>
        <end position="310"/>
    </location>
</feature>
<dbReference type="InterPro" id="IPR002559">
    <property type="entry name" value="Transposase_11"/>
</dbReference>
<dbReference type="InterPro" id="IPR053172">
    <property type="entry name" value="Tn903_transposase"/>
</dbReference>
<comment type="caution">
    <text evidence="2">The sequence shown here is derived from an EMBL/GenBank/DDBJ whole genome shotgun (WGS) entry which is preliminary data.</text>
</comment>
<dbReference type="Proteomes" id="UP000070633">
    <property type="component" value="Unassembled WGS sequence"/>
</dbReference>
<evidence type="ECO:0000259" key="1">
    <source>
        <dbReference type="Pfam" id="PF01609"/>
    </source>
</evidence>
<dbReference type="InterPro" id="IPR053520">
    <property type="entry name" value="Transposase_Tn903"/>
</dbReference>
<gene>
    <name evidence="2" type="ORF">AKJ55_00030</name>
</gene>
<evidence type="ECO:0000313" key="2">
    <source>
        <dbReference type="EMBL" id="KXB08979.1"/>
    </source>
</evidence>
<dbReference type="Pfam" id="PF01609">
    <property type="entry name" value="DDE_Tnp_1"/>
    <property type="match status" value="1"/>
</dbReference>
<organism evidence="2 3">
    <name type="scientific">candidate division MSBL1 archaeon SCGC-AAA382M17</name>
    <dbReference type="NCBI Taxonomy" id="1698284"/>
    <lineage>
        <taxon>Archaea</taxon>
        <taxon>Methanobacteriati</taxon>
        <taxon>Methanobacteriota</taxon>
        <taxon>candidate division MSBL1</taxon>
    </lineage>
</organism>
<dbReference type="NCBIfam" id="NF033579">
    <property type="entry name" value="transpos_IS5_2"/>
    <property type="match status" value="1"/>
</dbReference>
<dbReference type="PANTHER" id="PTHR34631">
    <property type="match status" value="1"/>
</dbReference>